<name>A0ABT4KRY5_9HYPH</name>
<dbReference type="RefSeq" id="WP_269285628.1">
    <property type="nucleotide sequence ID" value="NZ_JAPVOI010000005.1"/>
</dbReference>
<dbReference type="EMBL" id="JAPVOI010000005">
    <property type="protein sequence ID" value="MCZ4093672.1"/>
    <property type="molecule type" value="Genomic_DNA"/>
</dbReference>
<gene>
    <name evidence="1" type="ORF">O3W52_28145</name>
</gene>
<organism evidence="1 2">
    <name type="scientific">Sinorhizobium psoraleae</name>
    <dbReference type="NCBI Taxonomy" id="520838"/>
    <lineage>
        <taxon>Bacteria</taxon>
        <taxon>Pseudomonadati</taxon>
        <taxon>Pseudomonadota</taxon>
        <taxon>Alphaproteobacteria</taxon>
        <taxon>Hyphomicrobiales</taxon>
        <taxon>Rhizobiaceae</taxon>
        <taxon>Sinorhizobium/Ensifer group</taxon>
        <taxon>Sinorhizobium</taxon>
    </lineage>
</organism>
<sequence>MSSIGIDEDPFFNEVALLDEKINELRRLLTQRLLLQNVQLKKMLERSIFREPVINWSWTREMLWDVIRRNGRNCACRR</sequence>
<reference evidence="1" key="1">
    <citation type="submission" date="2022-10" db="EMBL/GenBank/DDBJ databases">
        <title>Whole genome sequencing of three plant growth promoting bacteria isolated from Vachellia tortilis subsp. raddiana in Morocco.</title>
        <authorList>
            <person name="Hnini M."/>
            <person name="Zouagui R."/>
            <person name="Zouagui H."/>
            <person name="Chemao Elfihri M.-W."/>
            <person name="Ibrahimi A."/>
            <person name="Sbabou L."/>
            <person name="Aurag J."/>
        </authorList>
    </citation>
    <scope>NUCLEOTIDE SEQUENCE</scope>
    <source>
        <strain evidence="1">LMR678</strain>
    </source>
</reference>
<evidence type="ECO:0000313" key="2">
    <source>
        <dbReference type="Proteomes" id="UP001079430"/>
    </source>
</evidence>
<proteinExistence type="predicted"/>
<evidence type="ECO:0008006" key="3">
    <source>
        <dbReference type="Google" id="ProtNLM"/>
    </source>
</evidence>
<keyword evidence="2" id="KW-1185">Reference proteome</keyword>
<evidence type="ECO:0000313" key="1">
    <source>
        <dbReference type="EMBL" id="MCZ4093672.1"/>
    </source>
</evidence>
<accession>A0ABT4KRY5</accession>
<dbReference type="Proteomes" id="UP001079430">
    <property type="component" value="Unassembled WGS sequence"/>
</dbReference>
<comment type="caution">
    <text evidence="1">The sequence shown here is derived from an EMBL/GenBank/DDBJ whole genome shotgun (WGS) entry which is preliminary data.</text>
</comment>
<protein>
    <recommendedName>
        <fullName evidence="3">Transposase</fullName>
    </recommendedName>
</protein>